<dbReference type="CDD" id="cd18876">
    <property type="entry name" value="NUDIX_Hydrolase"/>
    <property type="match status" value="1"/>
</dbReference>
<evidence type="ECO:0000259" key="4">
    <source>
        <dbReference type="PROSITE" id="PS51462"/>
    </source>
</evidence>
<protein>
    <submittedName>
        <fullName evidence="5">NUDIX hydrolase</fullName>
    </submittedName>
</protein>
<keyword evidence="3" id="KW-0460">Magnesium</keyword>
<dbReference type="InterPro" id="IPR000086">
    <property type="entry name" value="NUDIX_hydrolase_dom"/>
</dbReference>
<dbReference type="SUPFAM" id="SSF55811">
    <property type="entry name" value="Nudix"/>
    <property type="match status" value="1"/>
</dbReference>
<evidence type="ECO:0000313" key="5">
    <source>
        <dbReference type="EMBL" id="HIW90188.1"/>
    </source>
</evidence>
<sequence>MAVPCDRLFGDLVPRDERKVDPAKRAMVPDGEPRSAPGRAFALLNNLATMDRDTYLRSLPRAYRASAALILDGEGRILMVQPTYKRHAEPPGGVVEAGETPAQACVRECREELGVDVEVTQLLAVDHQTKPEPAGDSSMFVYGVAFTDPDAEFTLPPRELSSWRYVPHDELGQVTRPRIAARLAAAWQAAQDGGVAEIGAS</sequence>
<keyword evidence="2 5" id="KW-0378">Hydrolase</keyword>
<dbReference type="AlphaFoldDB" id="A0A9D1RNC2"/>
<accession>A0A9D1RNC2</accession>
<evidence type="ECO:0000256" key="2">
    <source>
        <dbReference type="ARBA" id="ARBA00022801"/>
    </source>
</evidence>
<evidence type="ECO:0000256" key="3">
    <source>
        <dbReference type="ARBA" id="ARBA00022842"/>
    </source>
</evidence>
<dbReference type="Proteomes" id="UP000824190">
    <property type="component" value="Unassembled WGS sequence"/>
</dbReference>
<name>A0A9D1RNC2_9CORY</name>
<evidence type="ECO:0000256" key="1">
    <source>
        <dbReference type="ARBA" id="ARBA00001946"/>
    </source>
</evidence>
<proteinExistence type="predicted"/>
<dbReference type="PROSITE" id="PS51462">
    <property type="entry name" value="NUDIX"/>
    <property type="match status" value="1"/>
</dbReference>
<dbReference type="GO" id="GO:0016787">
    <property type="term" value="F:hydrolase activity"/>
    <property type="evidence" value="ECO:0007669"/>
    <property type="project" value="UniProtKB-KW"/>
</dbReference>
<dbReference type="PANTHER" id="PTHR43046:SF12">
    <property type="entry name" value="GDP-MANNOSE MANNOSYL HYDROLASE"/>
    <property type="match status" value="1"/>
</dbReference>
<feature type="domain" description="Nudix hydrolase" evidence="4">
    <location>
        <begin position="61"/>
        <end position="190"/>
    </location>
</feature>
<gene>
    <name evidence="5" type="ORF">H9870_00750</name>
</gene>
<dbReference type="Pfam" id="PF00293">
    <property type="entry name" value="NUDIX"/>
    <property type="match status" value="1"/>
</dbReference>
<evidence type="ECO:0000313" key="6">
    <source>
        <dbReference type="Proteomes" id="UP000824190"/>
    </source>
</evidence>
<reference evidence="5" key="2">
    <citation type="submission" date="2021-04" db="EMBL/GenBank/DDBJ databases">
        <authorList>
            <person name="Gilroy R."/>
        </authorList>
    </citation>
    <scope>NUCLEOTIDE SEQUENCE</scope>
    <source>
        <strain evidence="5">CHK32-1732</strain>
    </source>
</reference>
<dbReference type="Gene3D" id="3.90.79.10">
    <property type="entry name" value="Nucleoside Triphosphate Pyrophosphohydrolase"/>
    <property type="match status" value="1"/>
</dbReference>
<organism evidence="5 6">
    <name type="scientific">Candidatus Corynebacterium avicola</name>
    <dbReference type="NCBI Taxonomy" id="2838527"/>
    <lineage>
        <taxon>Bacteria</taxon>
        <taxon>Bacillati</taxon>
        <taxon>Actinomycetota</taxon>
        <taxon>Actinomycetes</taxon>
        <taxon>Mycobacteriales</taxon>
        <taxon>Corynebacteriaceae</taxon>
        <taxon>Corynebacterium</taxon>
    </lineage>
</organism>
<dbReference type="InterPro" id="IPR015797">
    <property type="entry name" value="NUDIX_hydrolase-like_dom_sf"/>
</dbReference>
<comment type="cofactor">
    <cofactor evidence="1">
        <name>Mg(2+)</name>
        <dbReference type="ChEBI" id="CHEBI:18420"/>
    </cofactor>
</comment>
<comment type="caution">
    <text evidence="5">The sequence shown here is derived from an EMBL/GenBank/DDBJ whole genome shotgun (WGS) entry which is preliminary data.</text>
</comment>
<reference evidence="5" key="1">
    <citation type="journal article" date="2021" name="PeerJ">
        <title>Extensive microbial diversity within the chicken gut microbiome revealed by metagenomics and culture.</title>
        <authorList>
            <person name="Gilroy R."/>
            <person name="Ravi A."/>
            <person name="Getino M."/>
            <person name="Pursley I."/>
            <person name="Horton D.L."/>
            <person name="Alikhan N.F."/>
            <person name="Baker D."/>
            <person name="Gharbi K."/>
            <person name="Hall N."/>
            <person name="Watson M."/>
            <person name="Adriaenssens E.M."/>
            <person name="Foster-Nyarko E."/>
            <person name="Jarju S."/>
            <person name="Secka A."/>
            <person name="Antonio M."/>
            <person name="Oren A."/>
            <person name="Chaudhuri R.R."/>
            <person name="La Ragione R."/>
            <person name="Hildebrand F."/>
            <person name="Pallen M.J."/>
        </authorList>
    </citation>
    <scope>NUCLEOTIDE SEQUENCE</scope>
    <source>
        <strain evidence="5">CHK32-1732</strain>
    </source>
</reference>
<dbReference type="PANTHER" id="PTHR43046">
    <property type="entry name" value="GDP-MANNOSE MANNOSYL HYDROLASE"/>
    <property type="match status" value="1"/>
</dbReference>
<dbReference type="EMBL" id="DXGC01000007">
    <property type="protein sequence ID" value="HIW90188.1"/>
    <property type="molecule type" value="Genomic_DNA"/>
</dbReference>